<organism evidence="9 10">
    <name type="scientific">Mauremys mutica</name>
    <name type="common">yellowpond turtle</name>
    <dbReference type="NCBI Taxonomy" id="74926"/>
    <lineage>
        <taxon>Eukaryota</taxon>
        <taxon>Metazoa</taxon>
        <taxon>Chordata</taxon>
        <taxon>Craniata</taxon>
        <taxon>Vertebrata</taxon>
        <taxon>Euteleostomi</taxon>
        <taxon>Archelosauria</taxon>
        <taxon>Testudinata</taxon>
        <taxon>Testudines</taxon>
        <taxon>Cryptodira</taxon>
        <taxon>Durocryptodira</taxon>
        <taxon>Testudinoidea</taxon>
        <taxon>Geoemydidae</taxon>
        <taxon>Geoemydinae</taxon>
        <taxon>Mauremys</taxon>
    </lineage>
</organism>
<dbReference type="PRINTS" id="PR01182">
    <property type="entry name" value="ORNDCRBXLASE"/>
</dbReference>
<dbReference type="GO" id="GO:0033387">
    <property type="term" value="P:putrescine biosynthetic process from arginine, via ornithine"/>
    <property type="evidence" value="ECO:0007669"/>
    <property type="project" value="TreeGrafter"/>
</dbReference>
<dbReference type="Gene3D" id="3.20.20.10">
    <property type="entry name" value="Alanine racemase"/>
    <property type="match status" value="2"/>
</dbReference>
<dbReference type="SUPFAM" id="SSF50621">
    <property type="entry name" value="Alanine racemase C-terminal domain-like"/>
    <property type="match status" value="1"/>
</dbReference>
<dbReference type="PROSITE" id="PS00878">
    <property type="entry name" value="ODR_DC_2_1"/>
    <property type="match status" value="1"/>
</dbReference>
<dbReference type="SUPFAM" id="SSF51419">
    <property type="entry name" value="PLP-binding barrel"/>
    <property type="match status" value="2"/>
</dbReference>
<dbReference type="EMBL" id="JAHDVG010000478">
    <property type="protein sequence ID" value="KAH1175246.1"/>
    <property type="molecule type" value="Genomic_DNA"/>
</dbReference>
<evidence type="ECO:0000256" key="7">
    <source>
        <dbReference type="PIRSR" id="PIRSR600183-50"/>
    </source>
</evidence>
<comment type="caution">
    <text evidence="9">The sequence shown here is derived from an EMBL/GenBank/DDBJ whole genome shotgun (WGS) entry which is preliminary data.</text>
</comment>
<feature type="active site" description="Proton donor" evidence="7">
    <location>
        <position position="406"/>
    </location>
</feature>
<dbReference type="FunFam" id="3.20.20.10:FF:000005">
    <property type="entry name" value="Ornithine decarboxylase"/>
    <property type="match status" value="1"/>
</dbReference>
<dbReference type="InterPro" id="IPR022653">
    <property type="entry name" value="De-COase2_pyr-phos_BS"/>
</dbReference>
<dbReference type="InterPro" id="IPR029066">
    <property type="entry name" value="PLP-binding_barrel"/>
</dbReference>
<sequence length="504" mass="55297">MSGYLDESEFMMVEEGFTTRDLLENLLMEVSQTSDKGAFFVADLGDVVKKHLRFLKALPHVKPFYAVKCNSSEGVVRTLAALGAGFDCANKTQSTMTPVGKPTFLHLCLVLRRIPGLTPALISPGADPYTLLVMPLLQTEIALVQSIGVPPDKIIYTNPCKQISQIKYAASHGVQLMAFDNEVELRKVARSHPHARMVLCIATDNPRSSAFLSVKFGATLKSCRHLLETAKEMNVEIVGISFHVGSGCLDLKAFPRSIADARLVFEMGAELGYKMHLLDIGGGFPGTENSKVRFEEIAATINSALDLYFPEGCGVEIIAKPGRYYVASAFTLAVNVIDKQEVPLDPPGSDDEESSSKKNILYYINDGIYGSFSCIFFDRTCPSPVLHKKPGPHHPLFNSSLWGPSCDGQDCIADGLELPELQVGDWLTFENMGAYTIAASSSFNGYQQPRINYTMSREAVRLLQGKLPLPEEEDRESMCTPLSCGWEITDTLCITPVFTPARIT</sequence>
<dbReference type="GO" id="GO:0005737">
    <property type="term" value="C:cytoplasm"/>
    <property type="evidence" value="ECO:0007669"/>
    <property type="project" value="TreeGrafter"/>
</dbReference>
<keyword evidence="10" id="KW-1185">Reference proteome</keyword>
<dbReference type="Proteomes" id="UP000827986">
    <property type="component" value="Unassembled WGS sequence"/>
</dbReference>
<evidence type="ECO:0000256" key="3">
    <source>
        <dbReference type="ARBA" id="ARBA00022898"/>
    </source>
</evidence>
<dbReference type="Gene3D" id="2.40.37.10">
    <property type="entry name" value="Lyase, Ornithine Decarboxylase, Chain A, domain 1"/>
    <property type="match status" value="1"/>
</dbReference>
<evidence type="ECO:0000259" key="8">
    <source>
        <dbReference type="Pfam" id="PF02784"/>
    </source>
</evidence>
<dbReference type="InterPro" id="IPR000183">
    <property type="entry name" value="Orn/DAP/Arg_de-COase"/>
</dbReference>
<protein>
    <recommendedName>
        <fullName evidence="8">Orn/DAP/Arg decarboxylase 2 N-terminal domain-containing protein</fullName>
    </recommendedName>
</protein>
<feature type="modified residue" description="N6-(pyridoxal phosphate)lysine" evidence="7">
    <location>
        <position position="68"/>
    </location>
</feature>
<dbReference type="CDD" id="cd00622">
    <property type="entry name" value="PLPDE_III_ODC"/>
    <property type="match status" value="1"/>
</dbReference>
<dbReference type="InterPro" id="IPR022644">
    <property type="entry name" value="De-COase2_N"/>
</dbReference>
<evidence type="ECO:0000313" key="10">
    <source>
        <dbReference type="Proteomes" id="UP000827986"/>
    </source>
</evidence>
<dbReference type="FunFam" id="2.40.37.10:FF:000005">
    <property type="entry name" value="Ornithine decarboxylase"/>
    <property type="match status" value="1"/>
</dbReference>
<evidence type="ECO:0000256" key="6">
    <source>
        <dbReference type="ARBA" id="ARBA00037173"/>
    </source>
</evidence>
<keyword evidence="5" id="KW-0456">Lyase</keyword>
<evidence type="ECO:0000256" key="5">
    <source>
        <dbReference type="ARBA" id="ARBA00023239"/>
    </source>
</evidence>
<name>A0A9D4B035_9SAUR</name>
<dbReference type="InterPro" id="IPR002433">
    <property type="entry name" value="Orn_de-COase"/>
</dbReference>
<dbReference type="Pfam" id="PF02784">
    <property type="entry name" value="Orn_Arg_deC_N"/>
    <property type="match status" value="2"/>
</dbReference>
<dbReference type="InterPro" id="IPR009006">
    <property type="entry name" value="Ala_racemase/Decarboxylase_C"/>
</dbReference>
<accession>A0A9D4B035</accession>
<keyword evidence="3 7" id="KW-0663">Pyridoxal phosphate</keyword>
<dbReference type="GO" id="GO:0016831">
    <property type="term" value="F:carboxy-lyase activity"/>
    <property type="evidence" value="ECO:0007669"/>
    <property type="project" value="UniProtKB-ARBA"/>
</dbReference>
<keyword evidence="4" id="KW-0620">Polyamine biosynthesis</keyword>
<dbReference type="PRINTS" id="PR01179">
    <property type="entry name" value="ODADCRBXLASE"/>
</dbReference>
<evidence type="ECO:0000256" key="4">
    <source>
        <dbReference type="ARBA" id="ARBA00023115"/>
    </source>
</evidence>
<dbReference type="PANTHER" id="PTHR11482">
    <property type="entry name" value="ARGININE/DIAMINOPIMELATE/ORNITHINE DECARBOXYLASE"/>
    <property type="match status" value="1"/>
</dbReference>
<evidence type="ECO:0000256" key="2">
    <source>
        <dbReference type="ARBA" id="ARBA00008872"/>
    </source>
</evidence>
<comment type="similarity">
    <text evidence="2">Belongs to the Orn/Lys/Arg decarboxylase class-II family.</text>
</comment>
<evidence type="ECO:0000313" key="9">
    <source>
        <dbReference type="EMBL" id="KAH1175246.1"/>
    </source>
</evidence>
<proteinExistence type="inferred from homology"/>
<dbReference type="PANTHER" id="PTHR11482:SF4">
    <property type="entry name" value="ANTIZYME INHIBITOR 2"/>
    <property type="match status" value="1"/>
</dbReference>
<reference evidence="9" key="1">
    <citation type="submission" date="2021-09" db="EMBL/GenBank/DDBJ databases">
        <title>The genome of Mauremys mutica provides insights into the evolution of semi-aquatic lifestyle.</title>
        <authorList>
            <person name="Gong S."/>
            <person name="Gao Y."/>
        </authorList>
    </citation>
    <scope>NUCLEOTIDE SEQUENCE</scope>
    <source>
        <strain evidence="9">MM-2020</strain>
        <tissue evidence="9">Muscle</tissue>
    </source>
</reference>
<gene>
    <name evidence="9" type="ORF">KIL84_021660</name>
</gene>
<evidence type="ECO:0000256" key="1">
    <source>
        <dbReference type="ARBA" id="ARBA00001933"/>
    </source>
</evidence>
<comment type="function">
    <text evidence="6">Catalyzes the first and rate-limiting step of polyamine biosynthesis that converts ornithine into putrescine, which is the precursor for the polyamines, spermidine and spermine. Polyamines are essential for cell proliferation and are implicated in cellular processes, ranging from DNA replication to apoptosis.</text>
</comment>
<dbReference type="AlphaFoldDB" id="A0A9D4B035"/>
<feature type="domain" description="Orn/DAP/Arg decarboxylase 2 N-terminal" evidence="8">
    <location>
        <begin position="44"/>
        <end position="92"/>
    </location>
</feature>
<feature type="domain" description="Orn/DAP/Arg decarboxylase 2 N-terminal" evidence="8">
    <location>
        <begin position="138"/>
        <end position="327"/>
    </location>
</feature>
<comment type="cofactor">
    <cofactor evidence="1 7">
        <name>pyridoxal 5'-phosphate</name>
        <dbReference type="ChEBI" id="CHEBI:597326"/>
    </cofactor>
</comment>